<accession>A0AAV7N9L1</accession>
<organism evidence="1 2">
    <name type="scientific">Pleurodeles waltl</name>
    <name type="common">Iberian ribbed newt</name>
    <dbReference type="NCBI Taxonomy" id="8319"/>
    <lineage>
        <taxon>Eukaryota</taxon>
        <taxon>Metazoa</taxon>
        <taxon>Chordata</taxon>
        <taxon>Craniata</taxon>
        <taxon>Vertebrata</taxon>
        <taxon>Euteleostomi</taxon>
        <taxon>Amphibia</taxon>
        <taxon>Batrachia</taxon>
        <taxon>Caudata</taxon>
        <taxon>Salamandroidea</taxon>
        <taxon>Salamandridae</taxon>
        <taxon>Pleurodelinae</taxon>
        <taxon>Pleurodeles</taxon>
    </lineage>
</organism>
<sequence length="118" mass="12755">MTSLPDSSSGSSSSRGGRILCLCGDPLRPGSEIFPLPGLCGGRSPTVHTSSLTVPPLLSHHLLRPETPLRPRTVIFTVPEGWHPCVEALQAPSSSSNWLECHLQCSQIKGKERRFLNT</sequence>
<evidence type="ECO:0000313" key="2">
    <source>
        <dbReference type="Proteomes" id="UP001066276"/>
    </source>
</evidence>
<evidence type="ECO:0000313" key="1">
    <source>
        <dbReference type="EMBL" id="KAJ1112196.1"/>
    </source>
</evidence>
<reference evidence="1" key="1">
    <citation type="journal article" date="2022" name="bioRxiv">
        <title>Sequencing and chromosome-scale assembly of the giantPleurodeles waltlgenome.</title>
        <authorList>
            <person name="Brown T."/>
            <person name="Elewa A."/>
            <person name="Iarovenko S."/>
            <person name="Subramanian E."/>
            <person name="Araus A.J."/>
            <person name="Petzold A."/>
            <person name="Susuki M."/>
            <person name="Suzuki K.-i.T."/>
            <person name="Hayashi T."/>
            <person name="Toyoda A."/>
            <person name="Oliveira C."/>
            <person name="Osipova E."/>
            <person name="Leigh N.D."/>
            <person name="Simon A."/>
            <person name="Yun M.H."/>
        </authorList>
    </citation>
    <scope>NUCLEOTIDE SEQUENCE</scope>
    <source>
        <strain evidence="1">20211129_DDA</strain>
        <tissue evidence="1">Liver</tissue>
    </source>
</reference>
<keyword evidence="2" id="KW-1185">Reference proteome</keyword>
<protein>
    <submittedName>
        <fullName evidence="1">Uncharacterized protein</fullName>
    </submittedName>
</protein>
<dbReference type="Proteomes" id="UP001066276">
    <property type="component" value="Chromosome 8"/>
</dbReference>
<comment type="caution">
    <text evidence="1">The sequence shown here is derived from an EMBL/GenBank/DDBJ whole genome shotgun (WGS) entry which is preliminary data.</text>
</comment>
<dbReference type="EMBL" id="JANPWB010000012">
    <property type="protein sequence ID" value="KAJ1112196.1"/>
    <property type="molecule type" value="Genomic_DNA"/>
</dbReference>
<gene>
    <name evidence="1" type="ORF">NDU88_000464</name>
</gene>
<dbReference type="AlphaFoldDB" id="A0AAV7N9L1"/>
<name>A0AAV7N9L1_PLEWA</name>
<proteinExistence type="predicted"/>